<dbReference type="Gene3D" id="3.10.110.10">
    <property type="entry name" value="Ubiquitin Conjugating Enzyme"/>
    <property type="match status" value="1"/>
</dbReference>
<dbReference type="EMBL" id="CAADRP010001596">
    <property type="protein sequence ID" value="VFU43991.1"/>
    <property type="molecule type" value="Genomic_DNA"/>
</dbReference>
<feature type="region of interest" description="Disordered" evidence="3">
    <location>
        <begin position="40"/>
        <end position="60"/>
    </location>
</feature>
<sequence>MTLSLPLPVPQQQRTTTTTNGEIQETDIFHQFDVVSESSDHHYLDSNDSSGSKKTKDGGGDSFKNISSGVYKKIMQEWKILEKHLPGSIYVRVHENRIDLLRAVIIGVAGTPYHDGLYFFDIAFPPDYPARPPLVYYRSFGLRINPNLYANGRVCLSLLNTWPGRKSEKWDSSESTVLQVLVSIQALVLNEKPYYNEPGNGVLPGRAIWEKKSNAYNENVFFLSCKTMLFLLRRPPKNFEGFVAGHFREKASVILSACNAYRNGQARVGCYRNDGSCSSGNPSTVDVSDKFKGLMGQLYPELLLGFRRNGASLGDFGGQSVLPVEMKTVSFKGETVVQRKQGGFARTVFGKLKRVLGLKKKIKSGKSRVKKKGF</sequence>
<dbReference type="PANTHER" id="PTHR46116">
    <property type="entry name" value="(E3-INDEPENDENT) E2 UBIQUITIN-CONJUGATING ENZYME"/>
    <property type="match status" value="1"/>
</dbReference>
<dbReference type="AlphaFoldDB" id="A0A6N2LS25"/>
<evidence type="ECO:0000256" key="2">
    <source>
        <dbReference type="ARBA" id="ARBA00022786"/>
    </source>
</evidence>
<feature type="region of interest" description="Disordered" evidence="3">
    <location>
        <begin position="1"/>
        <end position="22"/>
    </location>
</feature>
<organism evidence="5">
    <name type="scientific">Salix viminalis</name>
    <name type="common">Common osier</name>
    <name type="synonym">Basket willow</name>
    <dbReference type="NCBI Taxonomy" id="40686"/>
    <lineage>
        <taxon>Eukaryota</taxon>
        <taxon>Viridiplantae</taxon>
        <taxon>Streptophyta</taxon>
        <taxon>Embryophyta</taxon>
        <taxon>Tracheophyta</taxon>
        <taxon>Spermatophyta</taxon>
        <taxon>Magnoliopsida</taxon>
        <taxon>eudicotyledons</taxon>
        <taxon>Gunneridae</taxon>
        <taxon>Pentapetalae</taxon>
        <taxon>rosids</taxon>
        <taxon>fabids</taxon>
        <taxon>Malpighiales</taxon>
        <taxon>Salicaceae</taxon>
        <taxon>Saliceae</taxon>
        <taxon>Salix</taxon>
    </lineage>
</organism>
<dbReference type="Pfam" id="PF00179">
    <property type="entry name" value="UQ_con"/>
    <property type="match status" value="1"/>
</dbReference>
<dbReference type="SUPFAM" id="SSF54495">
    <property type="entry name" value="UBC-like"/>
    <property type="match status" value="1"/>
</dbReference>
<gene>
    <name evidence="5" type="ORF">SVIM_LOCUS268392</name>
</gene>
<dbReference type="CDD" id="cd23837">
    <property type="entry name" value="UBCc_UBE2O"/>
    <property type="match status" value="1"/>
</dbReference>
<dbReference type="SMART" id="SM00212">
    <property type="entry name" value="UBCc"/>
    <property type="match status" value="1"/>
</dbReference>
<keyword evidence="1" id="KW-0808">Transferase</keyword>
<evidence type="ECO:0000256" key="1">
    <source>
        <dbReference type="ARBA" id="ARBA00022679"/>
    </source>
</evidence>
<dbReference type="PROSITE" id="PS50127">
    <property type="entry name" value="UBC_2"/>
    <property type="match status" value="1"/>
</dbReference>
<reference evidence="5" key="1">
    <citation type="submission" date="2019-03" db="EMBL/GenBank/DDBJ databases">
        <authorList>
            <person name="Mank J."/>
            <person name="Almeida P."/>
        </authorList>
    </citation>
    <scope>NUCLEOTIDE SEQUENCE</scope>
    <source>
        <strain evidence="5">78183</strain>
    </source>
</reference>
<evidence type="ECO:0000313" key="5">
    <source>
        <dbReference type="EMBL" id="VFU43991.1"/>
    </source>
</evidence>
<evidence type="ECO:0000256" key="3">
    <source>
        <dbReference type="SAM" id="MobiDB-lite"/>
    </source>
</evidence>
<proteinExistence type="predicted"/>
<accession>A0A6N2LS25</accession>
<dbReference type="GO" id="GO:0061631">
    <property type="term" value="F:ubiquitin conjugating enzyme activity"/>
    <property type="evidence" value="ECO:0007669"/>
    <property type="project" value="TreeGrafter"/>
</dbReference>
<protein>
    <recommendedName>
        <fullName evidence="4">UBC core domain-containing protein</fullName>
    </recommendedName>
</protein>
<dbReference type="FunFam" id="3.10.110.10:FF:000133">
    <property type="entry name" value="Putative ubiquitin-conjugating enzyme E2 38"/>
    <property type="match status" value="1"/>
</dbReference>
<name>A0A6N2LS25_SALVM</name>
<feature type="domain" description="UBC core" evidence="4">
    <location>
        <begin position="69"/>
        <end position="229"/>
    </location>
</feature>
<dbReference type="InterPro" id="IPR000608">
    <property type="entry name" value="UBC"/>
</dbReference>
<keyword evidence="2" id="KW-0833">Ubl conjugation pathway</keyword>
<dbReference type="PANTHER" id="PTHR46116:SF19">
    <property type="entry name" value="UBIQUITIN-CONJUGATING ENZYME FAMILY PROTEIN"/>
    <property type="match status" value="1"/>
</dbReference>
<dbReference type="InterPro" id="IPR016135">
    <property type="entry name" value="UBQ-conjugating_enzyme/RWD"/>
</dbReference>
<evidence type="ECO:0000259" key="4">
    <source>
        <dbReference type="PROSITE" id="PS50127"/>
    </source>
</evidence>